<accession>A0A2K8L4U4</accession>
<keyword evidence="5 8" id="KW-0677">Repeat</keyword>
<protein>
    <recommendedName>
        <fullName evidence="8 9">Outer membrane protein assembly factor BamA</fullName>
    </recommendedName>
</protein>
<dbReference type="PANTHER" id="PTHR12815">
    <property type="entry name" value="SORTING AND ASSEMBLY MACHINERY SAMM50 PROTEIN FAMILY MEMBER"/>
    <property type="match status" value="1"/>
</dbReference>
<dbReference type="GO" id="GO:0051205">
    <property type="term" value="P:protein insertion into membrane"/>
    <property type="evidence" value="ECO:0007669"/>
    <property type="project" value="UniProtKB-UniRule"/>
</dbReference>
<evidence type="ECO:0000313" key="11">
    <source>
        <dbReference type="EMBL" id="ATX82338.1"/>
    </source>
</evidence>
<dbReference type="PANTHER" id="PTHR12815:SF23">
    <property type="entry name" value="OUTER MEMBRANE PROTEIN ASSEMBLY FACTOR BAMA"/>
    <property type="match status" value="1"/>
</dbReference>
<dbReference type="InterPro" id="IPR010827">
    <property type="entry name" value="BamA/TamA_POTRA"/>
</dbReference>
<dbReference type="Gene3D" id="3.10.20.310">
    <property type="entry name" value="membrane protein fhac"/>
    <property type="match status" value="5"/>
</dbReference>
<reference evidence="11 12" key="1">
    <citation type="submission" date="2016-12" db="EMBL/GenBank/DDBJ databases">
        <title>Isolation and genomic insights into novel planktonic Zetaproteobacteria from stratified waters of the Chesapeake Bay.</title>
        <authorList>
            <person name="McAllister S.M."/>
            <person name="Kato S."/>
            <person name="Chan C.S."/>
            <person name="Chiu B.K."/>
            <person name="Field E.K."/>
        </authorList>
    </citation>
    <scope>NUCLEOTIDE SEQUENCE [LARGE SCALE GENOMIC DNA]</scope>
    <source>
        <strain evidence="11 12">CP-8</strain>
    </source>
</reference>
<keyword evidence="3 8" id="KW-0812">Transmembrane</keyword>
<dbReference type="EMBL" id="CP018800">
    <property type="protein sequence ID" value="ATX82338.1"/>
    <property type="molecule type" value="Genomic_DNA"/>
</dbReference>
<comment type="function">
    <text evidence="8">Part of the outer membrane protein assembly complex, which is involved in assembly and insertion of beta-barrel proteins into the outer membrane.</text>
</comment>
<dbReference type="Pfam" id="PF01103">
    <property type="entry name" value="Omp85"/>
    <property type="match status" value="1"/>
</dbReference>
<evidence type="ECO:0000259" key="10">
    <source>
        <dbReference type="PROSITE" id="PS51779"/>
    </source>
</evidence>
<feature type="chain" id="PRO_5015014614" description="Outer membrane protein assembly factor BamA" evidence="8">
    <location>
        <begin position="28"/>
        <end position="781"/>
    </location>
</feature>
<keyword evidence="4 8" id="KW-0732">Signal</keyword>
<dbReference type="Proteomes" id="UP000231637">
    <property type="component" value="Chromosome"/>
</dbReference>
<dbReference type="InterPro" id="IPR034746">
    <property type="entry name" value="POTRA"/>
</dbReference>
<feature type="domain" description="POTRA" evidence="10">
    <location>
        <begin position="360"/>
        <end position="433"/>
    </location>
</feature>
<evidence type="ECO:0000256" key="8">
    <source>
        <dbReference type="HAMAP-Rule" id="MF_01430"/>
    </source>
</evidence>
<name>A0A2K8L4U4_9PROT</name>
<dbReference type="Gene3D" id="2.40.160.50">
    <property type="entry name" value="membrane protein fhac: a member of the omp85/tpsb transporter family"/>
    <property type="match status" value="1"/>
</dbReference>
<feature type="domain" description="POTRA" evidence="10">
    <location>
        <begin position="108"/>
        <end position="185"/>
    </location>
</feature>
<evidence type="ECO:0000256" key="4">
    <source>
        <dbReference type="ARBA" id="ARBA00022729"/>
    </source>
</evidence>
<proteinExistence type="inferred from homology"/>
<dbReference type="GO" id="GO:0009279">
    <property type="term" value="C:cell outer membrane"/>
    <property type="evidence" value="ECO:0007669"/>
    <property type="project" value="UniProtKB-SubCell"/>
</dbReference>
<feature type="signal peptide" evidence="8">
    <location>
        <begin position="1"/>
        <end position="27"/>
    </location>
</feature>
<dbReference type="OrthoDB" id="5287176at2"/>
<gene>
    <name evidence="8" type="primary">bamA</name>
    <name evidence="11" type="ORF">Ga0123462_1475</name>
</gene>
<dbReference type="GO" id="GO:0043165">
    <property type="term" value="P:Gram-negative-bacterium-type cell outer membrane assembly"/>
    <property type="evidence" value="ECO:0007669"/>
    <property type="project" value="UniProtKB-UniRule"/>
</dbReference>
<keyword evidence="12" id="KW-1185">Reference proteome</keyword>
<organism evidence="11 12">
    <name type="scientific">Mariprofundus ferrinatatus</name>
    <dbReference type="NCBI Taxonomy" id="1921087"/>
    <lineage>
        <taxon>Bacteria</taxon>
        <taxon>Pseudomonadati</taxon>
        <taxon>Pseudomonadota</taxon>
        <taxon>Candidatius Mariprofundia</taxon>
        <taxon>Mariprofundales</taxon>
        <taxon>Mariprofundaceae</taxon>
        <taxon>Mariprofundus</taxon>
    </lineage>
</organism>
<evidence type="ECO:0000256" key="1">
    <source>
        <dbReference type="ARBA" id="ARBA00004370"/>
    </source>
</evidence>
<comment type="subcellular location">
    <subcellularLocation>
        <location evidence="8">Cell outer membrane</location>
    </subcellularLocation>
    <subcellularLocation>
        <location evidence="1">Membrane</location>
    </subcellularLocation>
</comment>
<dbReference type="Pfam" id="PF07244">
    <property type="entry name" value="POTRA"/>
    <property type="match status" value="5"/>
</dbReference>
<comment type="subunit">
    <text evidence="8">Part of the Bam complex.</text>
</comment>
<evidence type="ECO:0000256" key="5">
    <source>
        <dbReference type="ARBA" id="ARBA00022737"/>
    </source>
</evidence>
<keyword evidence="6 8" id="KW-0472">Membrane</keyword>
<dbReference type="AlphaFoldDB" id="A0A2K8L4U4"/>
<dbReference type="NCBIfam" id="TIGR03303">
    <property type="entry name" value="OM_YaeT"/>
    <property type="match status" value="1"/>
</dbReference>
<evidence type="ECO:0000256" key="3">
    <source>
        <dbReference type="ARBA" id="ARBA00022692"/>
    </source>
</evidence>
<evidence type="ECO:0000256" key="2">
    <source>
        <dbReference type="ARBA" id="ARBA00022452"/>
    </source>
</evidence>
<keyword evidence="2 8" id="KW-1134">Transmembrane beta strand</keyword>
<evidence type="ECO:0000256" key="7">
    <source>
        <dbReference type="ARBA" id="ARBA00023237"/>
    </source>
</evidence>
<evidence type="ECO:0000256" key="9">
    <source>
        <dbReference type="NCBIfam" id="TIGR03303"/>
    </source>
</evidence>
<comment type="similarity">
    <text evidence="8">Belongs to the BamA family.</text>
</comment>
<dbReference type="KEGG" id="mfn:Ga0123462_1475"/>
<evidence type="ECO:0000313" key="12">
    <source>
        <dbReference type="Proteomes" id="UP000231637"/>
    </source>
</evidence>
<keyword evidence="7 8" id="KW-0998">Cell outer membrane</keyword>
<sequence precursor="true">MFRLRQLLLSMGIVLSLISAATPPATAEAAAQPVVSQILSIEVEGNRFVEKEMVLSKMGSKEGQELSRKQLSRDVRTLHRSGFFSDVRFTGTRVEKGIHLVCHVTEYPLIASLEFEGNEEHTSKDLQLRMKLKPGQMFSPSNQQSDLNTFRKGYLKDGYYQVDVKFIATPRNDGRVDLLVKIHEGEVTHIERIRFVGNEIFSDDTLKGEIFSSESNLASWFSDKDVFDQKRFGADAEMLRQFYLNNGYLDFQIESQQISMTPDKKAFNLTFNVHEGNQYTVSGVDVQGDLVPDRDALIDLLEVEAGDTYDHSDMQATLQALTERVNDEGYAFATVTPLMNRKLDERTVAINFDIEKGAEVYVERIEIQGNEKTEDAVIRRLVQQSEGERYSGSQIQQSKEDVMRSGLVEDVRTSIAKGNTAGKATMKVDVKERRTGSISGGIGYSQQEKVIFNAKVNETNLFGKGYKASLNGEYGRITKNVTANLTDPYLFADNISGSINASHTATDPIATTNYRTTKKGVGLGLGVPISSYVSYGLNYQYNQTNLTIANAAQVTSLFVLAQQGKQTTGELTQRLTWDSRDRMIATTEGYYDQLTFSVAGLGGNEKFYEAAFESKSYFSFGDKNVITFNPNLSASMISGYSNMDTPLYRRYSMGGVGSLRGFDTLGVSLRDPVTKEPVGGDKQVSASLNVFFPIPFIDTTGVRAVVFADAGTVWGAVNATVGGTTVSVTEALSLSRVRYSAGFGFEWMSPIGPIGVIWAYPIRKVAGDVERSFEFVLGTSY</sequence>
<dbReference type="InterPro" id="IPR000184">
    <property type="entry name" value="Bac_surfAg_D15"/>
</dbReference>
<dbReference type="RefSeq" id="WP_100265701.1">
    <property type="nucleotide sequence ID" value="NZ_CP018800.1"/>
</dbReference>
<evidence type="ECO:0000256" key="6">
    <source>
        <dbReference type="ARBA" id="ARBA00023136"/>
    </source>
</evidence>
<dbReference type="InterPro" id="IPR039910">
    <property type="entry name" value="D15-like"/>
</dbReference>
<dbReference type="HAMAP" id="MF_01430">
    <property type="entry name" value="OM_assembly_BamA"/>
    <property type="match status" value="1"/>
</dbReference>
<feature type="domain" description="POTRA" evidence="10">
    <location>
        <begin position="279"/>
        <end position="357"/>
    </location>
</feature>
<dbReference type="PROSITE" id="PS51779">
    <property type="entry name" value="POTRA"/>
    <property type="match status" value="3"/>
</dbReference>
<dbReference type="InterPro" id="IPR023707">
    <property type="entry name" value="OM_assembly_BamA"/>
</dbReference>
<dbReference type="PIRSF" id="PIRSF006076">
    <property type="entry name" value="OM_assembly_OMP85"/>
    <property type="match status" value="1"/>
</dbReference>